<evidence type="ECO:0000313" key="2">
    <source>
        <dbReference type="EMBL" id="MCJ0766124.1"/>
    </source>
</evidence>
<proteinExistence type="predicted"/>
<dbReference type="Proteomes" id="UP001139447">
    <property type="component" value="Unassembled WGS sequence"/>
</dbReference>
<feature type="domain" description="Multi-ubiquitin" evidence="1">
    <location>
        <begin position="32"/>
        <end position="90"/>
    </location>
</feature>
<reference evidence="2" key="1">
    <citation type="submission" date="2022-03" db="EMBL/GenBank/DDBJ databases">
        <authorList>
            <person name="Woo C.Y."/>
        </authorList>
    </citation>
    <scope>NUCLEOTIDE SEQUENCE</scope>
    <source>
        <strain evidence="2">CYS-02</strain>
    </source>
</reference>
<accession>A0A9X1W1K6</accession>
<dbReference type="Pfam" id="PF14452">
    <property type="entry name" value="Multi_ubiq"/>
    <property type="match status" value="2"/>
</dbReference>
<evidence type="ECO:0000313" key="3">
    <source>
        <dbReference type="Proteomes" id="UP001139447"/>
    </source>
</evidence>
<keyword evidence="3" id="KW-1185">Reference proteome</keyword>
<comment type="caution">
    <text evidence="2">The sequence shown here is derived from an EMBL/GenBank/DDBJ whole genome shotgun (WGS) entry which is preliminary data.</text>
</comment>
<dbReference type="EMBL" id="JALGBI010000004">
    <property type="protein sequence ID" value="MCJ0766124.1"/>
    <property type="molecule type" value="Genomic_DNA"/>
</dbReference>
<feature type="domain" description="Multi-ubiquitin" evidence="1">
    <location>
        <begin position="97"/>
        <end position="161"/>
    </location>
</feature>
<dbReference type="RefSeq" id="WP_243309727.1">
    <property type="nucleotide sequence ID" value="NZ_JALGBI010000004.1"/>
</dbReference>
<sequence length="236" mass="26161">MNAVVNDKKSDHDDERGARGRIVLLDENFQSREATIDDIKVTGRQIAEAAGYNSTDEVIVLQQLASGALEEIRPEELVNLAPAGAERFFVMVGDATYRFILDGLKFEWVRPSVTADTLRRLVGKDDSFDVVQELESAPDRTLDDDDVIDLTGGGTERFKTKHGAKLVTVYYGEVEHKLPKGVYATEQLRNEFKVEEGYVLALIAADGSFDELKPGQKLRLKNGMKFVSYAPCGQSS</sequence>
<dbReference type="AlphaFoldDB" id="A0A9X1W1K6"/>
<protein>
    <submittedName>
        <fullName evidence="2">Multiubiquitin domain-containing protein</fullName>
    </submittedName>
</protein>
<gene>
    <name evidence="2" type="ORF">MMF98_23180</name>
</gene>
<name>A0A9X1W1K6_9BURK</name>
<evidence type="ECO:0000259" key="1">
    <source>
        <dbReference type="Pfam" id="PF14452"/>
    </source>
</evidence>
<dbReference type="InterPro" id="IPR027802">
    <property type="entry name" value="Multi-ubiquitin_dom"/>
</dbReference>
<organism evidence="2 3">
    <name type="scientific">Variovorax terrae</name>
    <dbReference type="NCBI Taxonomy" id="2923278"/>
    <lineage>
        <taxon>Bacteria</taxon>
        <taxon>Pseudomonadati</taxon>
        <taxon>Pseudomonadota</taxon>
        <taxon>Betaproteobacteria</taxon>
        <taxon>Burkholderiales</taxon>
        <taxon>Comamonadaceae</taxon>
        <taxon>Variovorax</taxon>
    </lineage>
</organism>